<dbReference type="Gene3D" id="2.170.130.10">
    <property type="entry name" value="TonB-dependent receptor, plug domain"/>
    <property type="match status" value="1"/>
</dbReference>
<reference evidence="1 2" key="1">
    <citation type="submission" date="2013-03" db="EMBL/GenBank/DDBJ databases">
        <authorList>
            <person name="Le V."/>
        </authorList>
    </citation>
    <scope>NUCLEOTIDE SEQUENCE [LARGE SCALE GENOMIC DNA]</scope>
    <source>
        <strain evidence="1 2">BiD32</strain>
    </source>
</reference>
<dbReference type="InterPro" id="IPR037066">
    <property type="entry name" value="Plug_dom_sf"/>
</dbReference>
<organism evidence="1 2">
    <name type="scientific">Sphingobium indicum BiD32</name>
    <dbReference type="NCBI Taxonomy" id="1301087"/>
    <lineage>
        <taxon>Bacteria</taxon>
        <taxon>Pseudomonadati</taxon>
        <taxon>Pseudomonadota</taxon>
        <taxon>Alphaproteobacteria</taxon>
        <taxon>Sphingomonadales</taxon>
        <taxon>Sphingomonadaceae</taxon>
        <taxon>Sphingobium</taxon>
    </lineage>
</organism>
<comment type="caution">
    <text evidence="1">The sequence shown here is derived from an EMBL/GenBank/DDBJ whole genome shotgun (WGS) entry which is preliminary data.</text>
</comment>
<name>N1MM40_9SPHN</name>
<accession>N1MM40</accession>
<dbReference type="AlphaFoldDB" id="N1MM40"/>
<protein>
    <submittedName>
        <fullName evidence="1">Uncharacterized protein</fullName>
    </submittedName>
</protein>
<gene>
    <name evidence="1" type="ORF">EBBID32_26060</name>
</gene>
<proteinExistence type="predicted"/>
<dbReference type="SUPFAM" id="SSF56935">
    <property type="entry name" value="Porins"/>
    <property type="match status" value="1"/>
</dbReference>
<dbReference type="EMBL" id="CAVK010000129">
    <property type="protein sequence ID" value="CCW18255.1"/>
    <property type="molecule type" value="Genomic_DNA"/>
</dbReference>
<dbReference type="Proteomes" id="UP000013201">
    <property type="component" value="Unassembled WGS sequence"/>
</dbReference>
<reference evidence="2" key="2">
    <citation type="submission" date="2013-04" db="EMBL/GenBank/DDBJ databases">
        <title>Bisphenol A degrading Sphingobium sp. strain BiD32.</title>
        <authorList>
            <person name="Nielsen J.L."/>
            <person name="Zhou N.A."/>
            <person name="Kjeldal H."/>
        </authorList>
    </citation>
    <scope>NUCLEOTIDE SEQUENCE [LARGE SCALE GENOMIC DNA]</scope>
    <source>
        <strain evidence="2">BiD32</strain>
    </source>
</reference>
<keyword evidence="2" id="KW-1185">Reference proteome</keyword>
<evidence type="ECO:0000313" key="1">
    <source>
        <dbReference type="EMBL" id="CCW18255.1"/>
    </source>
</evidence>
<evidence type="ECO:0000313" key="2">
    <source>
        <dbReference type="Proteomes" id="UP000013201"/>
    </source>
</evidence>
<sequence>MPLTTQEIIVTAQFLEQRLQDIPQAITAMPTQLFEARNQTSILDLDAFVGAAENVANLDLATAVVGSPREWSVSIRRRF</sequence>